<reference evidence="1 2" key="1">
    <citation type="submission" date="2023-02" db="EMBL/GenBank/DDBJ databases">
        <title>LHISI_Scaffold_Assembly.</title>
        <authorList>
            <person name="Stuart O.P."/>
            <person name="Cleave R."/>
            <person name="Magrath M.J.L."/>
            <person name="Mikheyev A.S."/>
        </authorList>
    </citation>
    <scope>NUCLEOTIDE SEQUENCE [LARGE SCALE GENOMIC DNA]</scope>
    <source>
        <strain evidence="1">Daus_M_001</strain>
        <tissue evidence="1">Leg muscle</tissue>
    </source>
</reference>
<evidence type="ECO:0000313" key="1">
    <source>
        <dbReference type="EMBL" id="KAJ8879271.1"/>
    </source>
</evidence>
<name>A0ABQ9H4Q1_9NEOP</name>
<gene>
    <name evidence="1" type="ORF">PR048_019878</name>
</gene>
<dbReference type="EMBL" id="JARBHB010000007">
    <property type="protein sequence ID" value="KAJ8879271.1"/>
    <property type="molecule type" value="Genomic_DNA"/>
</dbReference>
<dbReference type="Proteomes" id="UP001159363">
    <property type="component" value="Chromosome 6"/>
</dbReference>
<accession>A0ABQ9H4Q1</accession>
<keyword evidence="2" id="KW-1185">Reference proteome</keyword>
<sequence>MVMKAIEVVAILDVLRSEFKASIEWCRRMMRRFGLTQLPGSTTVDNIGKKSMRTLSSNDKQLCGHVAPEVKASLQTDLVIIRDGSFLHTKYQNSVTGNYKFRDGKH</sequence>
<organism evidence="1 2">
    <name type="scientific">Dryococelus australis</name>
    <dbReference type="NCBI Taxonomy" id="614101"/>
    <lineage>
        <taxon>Eukaryota</taxon>
        <taxon>Metazoa</taxon>
        <taxon>Ecdysozoa</taxon>
        <taxon>Arthropoda</taxon>
        <taxon>Hexapoda</taxon>
        <taxon>Insecta</taxon>
        <taxon>Pterygota</taxon>
        <taxon>Neoptera</taxon>
        <taxon>Polyneoptera</taxon>
        <taxon>Phasmatodea</taxon>
        <taxon>Verophasmatodea</taxon>
        <taxon>Anareolatae</taxon>
        <taxon>Phasmatidae</taxon>
        <taxon>Eurycanthinae</taxon>
        <taxon>Dryococelus</taxon>
    </lineage>
</organism>
<proteinExistence type="predicted"/>
<evidence type="ECO:0000313" key="2">
    <source>
        <dbReference type="Proteomes" id="UP001159363"/>
    </source>
</evidence>
<protein>
    <submittedName>
        <fullName evidence="1">Uncharacterized protein</fullName>
    </submittedName>
</protein>
<comment type="caution">
    <text evidence="1">The sequence shown here is derived from an EMBL/GenBank/DDBJ whole genome shotgun (WGS) entry which is preliminary data.</text>
</comment>